<proteinExistence type="inferred from homology"/>
<dbReference type="SUPFAM" id="SSF56281">
    <property type="entry name" value="Metallo-hydrolase/oxidoreductase"/>
    <property type="match status" value="1"/>
</dbReference>
<evidence type="ECO:0000256" key="4">
    <source>
        <dbReference type="ARBA" id="ARBA00022833"/>
    </source>
</evidence>
<dbReference type="PANTHER" id="PTHR42978">
    <property type="entry name" value="QUORUM-QUENCHING LACTONASE YTNP-RELATED-RELATED"/>
    <property type="match status" value="1"/>
</dbReference>
<name>K9EQH8_9LACT</name>
<evidence type="ECO:0000256" key="3">
    <source>
        <dbReference type="ARBA" id="ARBA00022801"/>
    </source>
</evidence>
<dbReference type="CDD" id="cd07728">
    <property type="entry name" value="YtnP-like_MBL-fold"/>
    <property type="match status" value="1"/>
</dbReference>
<feature type="domain" description="Metallo-beta-lactamase" evidence="5">
    <location>
        <begin position="51"/>
        <end position="258"/>
    </location>
</feature>
<dbReference type="PANTHER" id="PTHR42978:SF6">
    <property type="entry name" value="QUORUM-QUENCHING LACTONASE YTNP-RELATED"/>
    <property type="match status" value="1"/>
</dbReference>
<accession>K9EQH8</accession>
<dbReference type="AlphaFoldDB" id="K9EQH8"/>
<keyword evidence="4" id="KW-0862">Zinc</keyword>
<comment type="caution">
    <text evidence="6">The sequence shown here is derived from an EMBL/GenBank/DDBJ whole genome shotgun (WGS) entry which is preliminary data.</text>
</comment>
<keyword evidence="2" id="KW-0479">Metal-binding</keyword>
<dbReference type="GO" id="GO:0046872">
    <property type="term" value="F:metal ion binding"/>
    <property type="evidence" value="ECO:0007669"/>
    <property type="project" value="UniProtKB-KW"/>
</dbReference>
<dbReference type="Pfam" id="PF00753">
    <property type="entry name" value="Lactamase_B"/>
    <property type="match status" value="1"/>
</dbReference>
<evidence type="ECO:0000256" key="1">
    <source>
        <dbReference type="ARBA" id="ARBA00007749"/>
    </source>
</evidence>
<dbReference type="Gene3D" id="3.60.15.10">
    <property type="entry name" value="Ribonuclease Z/Hydroxyacylglutathione hydrolase-like"/>
    <property type="match status" value="1"/>
</dbReference>
<dbReference type="InterPro" id="IPR001279">
    <property type="entry name" value="Metallo-B-lactamas"/>
</dbReference>
<keyword evidence="7" id="KW-1185">Reference proteome</keyword>
<evidence type="ECO:0000256" key="2">
    <source>
        <dbReference type="ARBA" id="ARBA00022723"/>
    </source>
</evidence>
<evidence type="ECO:0000259" key="5">
    <source>
        <dbReference type="SMART" id="SM00849"/>
    </source>
</evidence>
<dbReference type="OrthoDB" id="9802897at2"/>
<organism evidence="6 7">
    <name type="scientific">Alloiococcus otitis ATCC 51267</name>
    <dbReference type="NCBI Taxonomy" id="883081"/>
    <lineage>
        <taxon>Bacteria</taxon>
        <taxon>Bacillati</taxon>
        <taxon>Bacillota</taxon>
        <taxon>Bacilli</taxon>
        <taxon>Lactobacillales</taxon>
        <taxon>Carnobacteriaceae</taxon>
        <taxon>Alloiococcus</taxon>
    </lineage>
</organism>
<protein>
    <recommendedName>
        <fullName evidence="5">Metallo-beta-lactamase domain-containing protein</fullName>
    </recommendedName>
</protein>
<comment type="similarity">
    <text evidence="1">Belongs to the metallo-beta-lactamase superfamily.</text>
</comment>
<dbReference type="HOGENOM" id="CLU_056519_2_0_9"/>
<keyword evidence="3" id="KW-0378">Hydrolase</keyword>
<dbReference type="eggNOG" id="COG0491">
    <property type="taxonomic scope" value="Bacteria"/>
</dbReference>
<dbReference type="STRING" id="883081.HMPREF9698_01363"/>
<dbReference type="InterPro" id="IPR051013">
    <property type="entry name" value="MBL_superfamily_lactonases"/>
</dbReference>
<evidence type="ECO:0000313" key="7">
    <source>
        <dbReference type="Proteomes" id="UP000009875"/>
    </source>
</evidence>
<dbReference type="GO" id="GO:0016787">
    <property type="term" value="F:hydrolase activity"/>
    <property type="evidence" value="ECO:0007669"/>
    <property type="project" value="UniProtKB-KW"/>
</dbReference>
<dbReference type="EMBL" id="AGXA01000022">
    <property type="protein sequence ID" value="EKU93202.1"/>
    <property type="molecule type" value="Genomic_DNA"/>
</dbReference>
<evidence type="ECO:0000313" key="6">
    <source>
        <dbReference type="EMBL" id="EKU93202.1"/>
    </source>
</evidence>
<dbReference type="SMART" id="SM00849">
    <property type="entry name" value="Lactamase_B"/>
    <property type="match status" value="1"/>
</dbReference>
<dbReference type="InterPro" id="IPR036866">
    <property type="entry name" value="RibonucZ/Hydroxyglut_hydro"/>
</dbReference>
<gene>
    <name evidence="6" type="ORF">HMPREF9698_01363</name>
</gene>
<dbReference type="Proteomes" id="UP000009875">
    <property type="component" value="Unassembled WGS sequence"/>
</dbReference>
<dbReference type="RefSeq" id="WP_003778392.1">
    <property type="nucleotide sequence ID" value="NZ_JH992960.1"/>
</dbReference>
<sequence>MNTHYQFGPISLTFLDTLRSFRDGGTLFGPVPKALWNRKMPANDNNEIPEVIDPILIQYQSKNYLVDTSYGTSKMREKDKKIAVLDSDSRLVDSLAQEGLAPEDIDVIIQTHMHDDHAGGLTELKDGQVFPVFPNATIYVNAIEWEEVRHPNKRTAGTYKKENWQAVQDQVTTWSDQHALNDAMTLHHTGGHSRGHSILSIKQGDQEILHLADLLITLAHLNPLWVPGLDDYPMDSIAGKEKWLNYGFKNQCKFIFYHDPYYAMVQFDTDGKEIVDSLKREKEAYLPKSEEYMQS</sequence>
<reference evidence="6 7" key="1">
    <citation type="submission" date="2012-09" db="EMBL/GenBank/DDBJ databases">
        <title>The Genome Sequence of Alloiococcus otitis ATCC 51267.</title>
        <authorList>
            <consortium name="The Broad Institute Genome Sequencing Platform"/>
            <person name="Earl A."/>
            <person name="Ward D."/>
            <person name="Feldgarden M."/>
            <person name="Gevers D."/>
            <person name="Huys G."/>
            <person name="Walker B."/>
            <person name="Young S.K."/>
            <person name="Zeng Q."/>
            <person name="Gargeya S."/>
            <person name="Fitzgerald M."/>
            <person name="Haas B."/>
            <person name="Abouelleil A."/>
            <person name="Alvarado L."/>
            <person name="Arachchi H.M."/>
            <person name="Berlin A.M."/>
            <person name="Chapman S.B."/>
            <person name="Goldberg J."/>
            <person name="Griggs A."/>
            <person name="Gujja S."/>
            <person name="Hansen M."/>
            <person name="Howarth C."/>
            <person name="Imamovic A."/>
            <person name="Larimer J."/>
            <person name="McCowen C."/>
            <person name="Montmayeur A."/>
            <person name="Murphy C."/>
            <person name="Neiman D."/>
            <person name="Pearson M."/>
            <person name="Priest M."/>
            <person name="Roberts A."/>
            <person name="Saif S."/>
            <person name="Shea T."/>
            <person name="Sisk P."/>
            <person name="Sykes S."/>
            <person name="Wortman J."/>
            <person name="Nusbaum C."/>
            <person name="Birren B."/>
        </authorList>
    </citation>
    <scope>NUCLEOTIDE SEQUENCE [LARGE SCALE GENOMIC DNA]</scope>
    <source>
        <strain evidence="6 7">ATCC 51267</strain>
    </source>
</reference>